<dbReference type="PANTHER" id="PTHR46383:SF1">
    <property type="entry name" value="ASPARTATE AMINOTRANSFERASE"/>
    <property type="match status" value="1"/>
</dbReference>
<accession>A0A0R2LRX4</accession>
<sequence>MTMRLSKRAQAVRPSATLATGQRARELQAAGVDVINLSVGQPDFPTPAPIKAQAVAAINAGTVDGYTDTAGILPLREAVSQQVQRLHGVSVSADQVVVTTGAKLALYTLCQVLLDPGDEVLLPKPYWVSYAEQVGLAGGRPVTVDPLANLKVTPAQLAQAYTPRTRALILNSPQNPSGVVYTQAELQAIGEWAVARDVLVIADDIYGELVYDGSAVAPSIVGITPAITAQTVLIGGVSKTYAMTGWRIGYAIGQPALIQAMKTVLSHMTGNTAAVSQVAAQAALTMDQASVGSMRADFKRRRDAIYPLLTALPGFHLAGKPQGAFYFFPDVTAAMTIKQVATSQEFVAKVLEEAHVAVVAGEAFGMPGHIRLSYASSLPVLLTAMDRLKKFMQD</sequence>
<dbReference type="CDD" id="cd00609">
    <property type="entry name" value="AAT_like"/>
    <property type="match status" value="1"/>
</dbReference>
<dbReference type="EC" id="2.6.1.-" evidence="6"/>
<protein>
    <recommendedName>
        <fullName evidence="6">Aminotransferase</fullName>
        <ecNumber evidence="6">2.6.1.-</ecNumber>
    </recommendedName>
</protein>
<dbReference type="GO" id="GO:0030170">
    <property type="term" value="F:pyridoxal phosphate binding"/>
    <property type="evidence" value="ECO:0007669"/>
    <property type="project" value="InterPro"/>
</dbReference>
<evidence type="ECO:0000256" key="5">
    <source>
        <dbReference type="ARBA" id="ARBA00022898"/>
    </source>
</evidence>
<evidence type="ECO:0000256" key="3">
    <source>
        <dbReference type="ARBA" id="ARBA00022576"/>
    </source>
</evidence>
<dbReference type="PATRIC" id="fig|616990.3.peg.1446"/>
<evidence type="ECO:0000256" key="1">
    <source>
        <dbReference type="ARBA" id="ARBA00001933"/>
    </source>
</evidence>
<evidence type="ECO:0000313" key="8">
    <source>
        <dbReference type="EMBL" id="KRO04430.1"/>
    </source>
</evidence>
<evidence type="ECO:0000259" key="7">
    <source>
        <dbReference type="Pfam" id="PF00155"/>
    </source>
</evidence>
<feature type="domain" description="Aminotransferase class I/classII large" evidence="7">
    <location>
        <begin position="33"/>
        <end position="376"/>
    </location>
</feature>
<reference evidence="8 9" key="1">
    <citation type="journal article" date="2015" name="Genome Announc.">
        <title>Expanding the biotechnology potential of lactobacilli through comparative genomics of 213 strains and associated genera.</title>
        <authorList>
            <person name="Sun Z."/>
            <person name="Harris H.M."/>
            <person name="McCann A."/>
            <person name="Guo C."/>
            <person name="Argimon S."/>
            <person name="Zhang W."/>
            <person name="Yang X."/>
            <person name="Jeffery I.B."/>
            <person name="Cooney J.C."/>
            <person name="Kagawa T.F."/>
            <person name="Liu W."/>
            <person name="Song Y."/>
            <person name="Salvetti E."/>
            <person name="Wrobel A."/>
            <person name="Rasinkangas P."/>
            <person name="Parkhill J."/>
            <person name="Rea M.C."/>
            <person name="O'Sullivan O."/>
            <person name="Ritari J."/>
            <person name="Douillard F.P."/>
            <person name="Paul Ross R."/>
            <person name="Yang R."/>
            <person name="Briner A.E."/>
            <person name="Felis G.E."/>
            <person name="de Vos W.M."/>
            <person name="Barrangou R."/>
            <person name="Klaenhammer T.R."/>
            <person name="Caufield P.W."/>
            <person name="Cui Y."/>
            <person name="Zhang H."/>
            <person name="O'Toole P.W."/>
        </authorList>
    </citation>
    <scope>NUCLEOTIDE SEQUENCE [LARGE SCALE GENOMIC DNA]</scope>
    <source>
        <strain evidence="8 9">DSM 22467</strain>
    </source>
</reference>
<evidence type="ECO:0000313" key="9">
    <source>
        <dbReference type="Proteomes" id="UP000051906"/>
    </source>
</evidence>
<dbReference type="InterPro" id="IPR004839">
    <property type="entry name" value="Aminotransferase_I/II_large"/>
</dbReference>
<keyword evidence="3 6" id="KW-0032">Aminotransferase</keyword>
<dbReference type="PANTHER" id="PTHR46383">
    <property type="entry name" value="ASPARTATE AMINOTRANSFERASE"/>
    <property type="match status" value="1"/>
</dbReference>
<comment type="cofactor">
    <cofactor evidence="1 6">
        <name>pyridoxal 5'-phosphate</name>
        <dbReference type="ChEBI" id="CHEBI:597326"/>
    </cofactor>
</comment>
<dbReference type="InterPro" id="IPR015421">
    <property type="entry name" value="PyrdxlP-dep_Trfase_major"/>
</dbReference>
<dbReference type="PROSITE" id="PS00105">
    <property type="entry name" value="AA_TRANSFER_CLASS_1"/>
    <property type="match status" value="1"/>
</dbReference>
<proteinExistence type="inferred from homology"/>
<dbReference type="InterPro" id="IPR050596">
    <property type="entry name" value="AspAT/PAT-like"/>
</dbReference>
<name>A0A0R2LRX4_9LACO</name>
<keyword evidence="9" id="KW-1185">Reference proteome</keyword>
<dbReference type="STRING" id="616990.IV54_GL001354"/>
<organism evidence="8 9">
    <name type="scientific">Levilactobacillus paucivorans</name>
    <dbReference type="NCBI Taxonomy" id="616990"/>
    <lineage>
        <taxon>Bacteria</taxon>
        <taxon>Bacillati</taxon>
        <taxon>Bacillota</taxon>
        <taxon>Bacilli</taxon>
        <taxon>Lactobacillales</taxon>
        <taxon>Lactobacillaceae</taxon>
        <taxon>Levilactobacillus</taxon>
    </lineage>
</organism>
<dbReference type="FunFam" id="3.40.640.10:FF:000033">
    <property type="entry name" value="Aspartate aminotransferase"/>
    <property type="match status" value="1"/>
</dbReference>
<dbReference type="InterPro" id="IPR004838">
    <property type="entry name" value="NHTrfase_class1_PyrdxlP-BS"/>
</dbReference>
<comment type="similarity">
    <text evidence="2 6">Belongs to the class-I pyridoxal-phosphate-dependent aminotransferase family.</text>
</comment>
<gene>
    <name evidence="8" type="ORF">IV54_GL001354</name>
</gene>
<dbReference type="Gene3D" id="3.90.1150.10">
    <property type="entry name" value="Aspartate Aminotransferase, domain 1"/>
    <property type="match status" value="1"/>
</dbReference>
<evidence type="ECO:0000256" key="2">
    <source>
        <dbReference type="ARBA" id="ARBA00007441"/>
    </source>
</evidence>
<dbReference type="GO" id="GO:0006520">
    <property type="term" value="P:amino acid metabolic process"/>
    <property type="evidence" value="ECO:0007669"/>
    <property type="project" value="InterPro"/>
</dbReference>
<dbReference type="SUPFAM" id="SSF53383">
    <property type="entry name" value="PLP-dependent transferases"/>
    <property type="match status" value="1"/>
</dbReference>
<dbReference type="AlphaFoldDB" id="A0A0R2LRX4"/>
<dbReference type="Gene3D" id="3.40.640.10">
    <property type="entry name" value="Type I PLP-dependent aspartate aminotransferase-like (Major domain)"/>
    <property type="match status" value="1"/>
</dbReference>
<keyword evidence="5" id="KW-0663">Pyridoxal phosphate</keyword>
<evidence type="ECO:0000256" key="4">
    <source>
        <dbReference type="ARBA" id="ARBA00022679"/>
    </source>
</evidence>
<evidence type="ECO:0000256" key="6">
    <source>
        <dbReference type="RuleBase" id="RU000481"/>
    </source>
</evidence>
<keyword evidence="4 6" id="KW-0808">Transferase</keyword>
<dbReference type="InterPro" id="IPR015424">
    <property type="entry name" value="PyrdxlP-dep_Trfase"/>
</dbReference>
<dbReference type="GO" id="GO:0008483">
    <property type="term" value="F:transaminase activity"/>
    <property type="evidence" value="ECO:0007669"/>
    <property type="project" value="UniProtKB-KW"/>
</dbReference>
<comment type="caution">
    <text evidence="8">The sequence shown here is derived from an EMBL/GenBank/DDBJ whole genome shotgun (WGS) entry which is preliminary data.</text>
</comment>
<dbReference type="EMBL" id="JQCA01000035">
    <property type="protein sequence ID" value="KRO04430.1"/>
    <property type="molecule type" value="Genomic_DNA"/>
</dbReference>
<dbReference type="Proteomes" id="UP000051906">
    <property type="component" value="Unassembled WGS sequence"/>
</dbReference>
<dbReference type="InterPro" id="IPR015422">
    <property type="entry name" value="PyrdxlP-dep_Trfase_small"/>
</dbReference>
<dbReference type="Pfam" id="PF00155">
    <property type="entry name" value="Aminotran_1_2"/>
    <property type="match status" value="1"/>
</dbReference>